<proteinExistence type="inferred from homology"/>
<evidence type="ECO:0000256" key="8">
    <source>
        <dbReference type="SAM" id="Coils"/>
    </source>
</evidence>
<dbReference type="EMBL" id="FNQR01000013">
    <property type="protein sequence ID" value="SEB03334.1"/>
    <property type="molecule type" value="Genomic_DNA"/>
</dbReference>
<keyword evidence="6" id="KW-1006">Bacterial flagellum protein export</keyword>
<keyword evidence="8" id="KW-0175">Coiled coil</keyword>
<evidence type="ECO:0000259" key="9">
    <source>
        <dbReference type="Pfam" id="PF02108"/>
    </source>
</evidence>
<dbReference type="InterPro" id="IPR018035">
    <property type="entry name" value="Flagellar_FliH/T3SS_HrpE"/>
</dbReference>
<keyword evidence="10" id="KW-0969">Cilium</keyword>
<dbReference type="AlphaFoldDB" id="A0A1H4G1E1"/>
<sequence length="256" mass="29362">MSDIVGNQKEKTRLIQLRPIQVAEQEMERATETSFFIKEEEIAQKLQEADRKLKEAELETEKRLQEAEKIIEQQKQAWEQEKSNLVEKARKEGLEAGYKEGRQQGYQEAEGHIKESRQVVEQAKEDYQQIIDSSETTILEIALRIAEKIMKHQLTETPEDFLPLVKRVIAEVHGQPEVIVSVHPDQYSLVLAQKDELELFTSSKSVLTIYPTTELEPFSCKVESSFGSIDASIDSQLTELRKQLLEVSQEGGFIES</sequence>
<keyword evidence="11" id="KW-1185">Reference proteome</keyword>
<dbReference type="NCBIfam" id="TIGR03825">
    <property type="entry name" value="FliH_bacil"/>
    <property type="match status" value="1"/>
</dbReference>
<dbReference type="InterPro" id="IPR051472">
    <property type="entry name" value="T3SS_Stator/FliH"/>
</dbReference>
<organism evidence="10 11">
    <name type="scientific">Thalassobacillus cyri</name>
    <dbReference type="NCBI Taxonomy" id="571932"/>
    <lineage>
        <taxon>Bacteria</taxon>
        <taxon>Bacillati</taxon>
        <taxon>Bacillota</taxon>
        <taxon>Bacilli</taxon>
        <taxon>Bacillales</taxon>
        <taxon>Bacillaceae</taxon>
        <taxon>Thalassobacillus</taxon>
    </lineage>
</organism>
<evidence type="ECO:0000256" key="4">
    <source>
        <dbReference type="ARBA" id="ARBA00022795"/>
    </source>
</evidence>
<gene>
    <name evidence="10" type="ORF">SAMN05421743_11388</name>
</gene>
<dbReference type="GO" id="GO:0015031">
    <property type="term" value="P:protein transport"/>
    <property type="evidence" value="ECO:0007669"/>
    <property type="project" value="UniProtKB-KW"/>
</dbReference>
<evidence type="ECO:0000313" key="11">
    <source>
        <dbReference type="Proteomes" id="UP000198584"/>
    </source>
</evidence>
<feature type="coiled-coil region" evidence="8">
    <location>
        <begin position="39"/>
        <end position="133"/>
    </location>
</feature>
<protein>
    <recommendedName>
        <fullName evidence="7">Flagellar assembly protein FliH</fullName>
    </recommendedName>
</protein>
<dbReference type="PANTHER" id="PTHR34982">
    <property type="entry name" value="YOP PROTEINS TRANSLOCATION PROTEIN L"/>
    <property type="match status" value="1"/>
</dbReference>
<evidence type="ECO:0000256" key="6">
    <source>
        <dbReference type="ARBA" id="ARBA00023225"/>
    </source>
</evidence>
<dbReference type="RefSeq" id="WP_176791598.1">
    <property type="nucleotide sequence ID" value="NZ_FNQR01000013.1"/>
</dbReference>
<dbReference type="STRING" id="571932.SAMN05421743_11388"/>
<keyword evidence="5" id="KW-0653">Protein transport</keyword>
<keyword evidence="4" id="KW-1005">Bacterial flagellum biogenesis</keyword>
<dbReference type="Proteomes" id="UP000198584">
    <property type="component" value="Unassembled WGS sequence"/>
</dbReference>
<keyword evidence="3" id="KW-0813">Transport</keyword>
<evidence type="ECO:0000256" key="2">
    <source>
        <dbReference type="ARBA" id="ARBA00006602"/>
    </source>
</evidence>
<accession>A0A1H4G1E1</accession>
<name>A0A1H4G1E1_9BACI</name>
<dbReference type="Pfam" id="PF02108">
    <property type="entry name" value="FliH"/>
    <property type="match status" value="1"/>
</dbReference>
<comment type="function">
    <text evidence="1">Needed for flagellar regrowth and assembly.</text>
</comment>
<dbReference type="GO" id="GO:0005829">
    <property type="term" value="C:cytosol"/>
    <property type="evidence" value="ECO:0007669"/>
    <property type="project" value="TreeGrafter"/>
</dbReference>
<evidence type="ECO:0000256" key="1">
    <source>
        <dbReference type="ARBA" id="ARBA00003041"/>
    </source>
</evidence>
<evidence type="ECO:0000256" key="5">
    <source>
        <dbReference type="ARBA" id="ARBA00022927"/>
    </source>
</evidence>
<dbReference type="PANTHER" id="PTHR34982:SF1">
    <property type="entry name" value="FLAGELLAR ASSEMBLY PROTEIN FLIH"/>
    <property type="match status" value="1"/>
</dbReference>
<dbReference type="InterPro" id="IPR022524">
    <property type="entry name" value="FliH_Bacilli"/>
</dbReference>
<reference evidence="10 11" key="1">
    <citation type="submission" date="2016-10" db="EMBL/GenBank/DDBJ databases">
        <authorList>
            <person name="de Groot N.N."/>
        </authorList>
    </citation>
    <scope>NUCLEOTIDE SEQUENCE [LARGE SCALE GENOMIC DNA]</scope>
    <source>
        <strain evidence="10 11">CCM7597</strain>
    </source>
</reference>
<evidence type="ECO:0000313" key="10">
    <source>
        <dbReference type="EMBL" id="SEB03334.1"/>
    </source>
</evidence>
<dbReference type="GO" id="GO:0044781">
    <property type="term" value="P:bacterial-type flagellum organization"/>
    <property type="evidence" value="ECO:0007669"/>
    <property type="project" value="UniProtKB-KW"/>
</dbReference>
<feature type="domain" description="Flagellar assembly protein FliH/Type III secretion system HrpE" evidence="9">
    <location>
        <begin position="113"/>
        <end position="239"/>
    </location>
</feature>
<keyword evidence="10" id="KW-0282">Flagellum</keyword>
<evidence type="ECO:0000256" key="3">
    <source>
        <dbReference type="ARBA" id="ARBA00022448"/>
    </source>
</evidence>
<keyword evidence="10" id="KW-0966">Cell projection</keyword>
<comment type="similarity">
    <text evidence="2">Belongs to the FliH family.</text>
</comment>
<evidence type="ECO:0000256" key="7">
    <source>
        <dbReference type="NCBIfam" id="TIGR03825"/>
    </source>
</evidence>